<dbReference type="InterPro" id="IPR002010">
    <property type="entry name" value="T3SS_IM_R"/>
</dbReference>
<proteinExistence type="inferred from homology"/>
<evidence type="ECO:0000256" key="3">
    <source>
        <dbReference type="ARBA" id="ARBA00021717"/>
    </source>
</evidence>
<evidence type="ECO:0000313" key="11">
    <source>
        <dbReference type="EMBL" id="SDZ03090.1"/>
    </source>
</evidence>
<dbReference type="NCBIfam" id="TIGR01400">
    <property type="entry name" value="fliR"/>
    <property type="match status" value="1"/>
</dbReference>
<accession>A0A1H3PQ51</accession>
<keyword evidence="5 10" id="KW-0812">Transmembrane</keyword>
<sequence>MEALLANVIEKHQIFLLILVRMTGLFLLTPIFSRENIPNLFKIGFSVFCAIILVNIIDAGFSYLSPFELMLYTIKELLIGLMLGFISHLFLTSFYLAGQIIDMQIGFGMVNVLDPQHNIQVPVMGNFYYIIAILVFLTIDGHHLLIEALVNSYDYVPVGQFKFVGGFIDQLVRVVSQTFIIGLKISGPILAAIFLSDVLLGILAKTMPQMNVFVVGMPLKILIGIVTITITLPLFIATLQHIFNNMYEEIFNFLKVIQKG</sequence>
<evidence type="ECO:0000313" key="12">
    <source>
        <dbReference type="Proteomes" id="UP000198625"/>
    </source>
</evidence>
<dbReference type="STRING" id="415015.SAMN05660462_01604"/>
<comment type="subcellular location">
    <subcellularLocation>
        <location evidence="10">Cell membrane</location>
        <topology evidence="10">Multi-pass membrane protein</topology>
    </subcellularLocation>
    <subcellularLocation>
        <location evidence="10">Bacterial flagellum basal body</location>
    </subcellularLocation>
</comment>
<dbReference type="PANTHER" id="PTHR30065">
    <property type="entry name" value="FLAGELLAR BIOSYNTHETIC PROTEIN FLIR"/>
    <property type="match status" value="1"/>
</dbReference>
<keyword evidence="11" id="KW-0282">Flagellum</keyword>
<name>A0A1H3PQ51_9FIRM</name>
<feature type="transmembrane region" description="Helical" evidence="10">
    <location>
        <begin position="119"/>
        <end position="139"/>
    </location>
</feature>
<reference evidence="11 12" key="1">
    <citation type="submission" date="2016-10" db="EMBL/GenBank/DDBJ databases">
        <authorList>
            <person name="de Groot N.N."/>
        </authorList>
    </citation>
    <scope>NUCLEOTIDE SEQUENCE [LARGE SCALE GENOMIC DNA]</scope>
    <source>
        <strain evidence="11 12">DSM 21650</strain>
    </source>
</reference>
<gene>
    <name evidence="11" type="ORF">SAMN05660462_01604</name>
</gene>
<dbReference type="RefSeq" id="WP_091729605.1">
    <property type="nucleotide sequence ID" value="NZ_FNQE01000015.1"/>
</dbReference>
<dbReference type="GO" id="GO:0009425">
    <property type="term" value="C:bacterial-type flagellum basal body"/>
    <property type="evidence" value="ECO:0007669"/>
    <property type="project" value="UniProtKB-SubCell"/>
</dbReference>
<keyword evidence="11" id="KW-0969">Cilium</keyword>
<evidence type="ECO:0000256" key="7">
    <source>
        <dbReference type="ARBA" id="ARBA00023136"/>
    </source>
</evidence>
<comment type="function">
    <text evidence="1 10">Role in flagellar biosynthesis.</text>
</comment>
<evidence type="ECO:0000256" key="1">
    <source>
        <dbReference type="ARBA" id="ARBA00002578"/>
    </source>
</evidence>
<dbReference type="Pfam" id="PF01311">
    <property type="entry name" value="Bac_export_1"/>
    <property type="match status" value="1"/>
</dbReference>
<dbReference type="Proteomes" id="UP000198625">
    <property type="component" value="Unassembled WGS sequence"/>
</dbReference>
<feature type="transmembrane region" description="Helical" evidence="10">
    <location>
        <begin position="221"/>
        <end position="243"/>
    </location>
</feature>
<evidence type="ECO:0000256" key="9">
    <source>
        <dbReference type="NCBIfam" id="TIGR01400"/>
    </source>
</evidence>
<feature type="transmembrane region" description="Helical" evidence="10">
    <location>
        <begin position="179"/>
        <end position="200"/>
    </location>
</feature>
<keyword evidence="12" id="KW-1185">Reference proteome</keyword>
<comment type="similarity">
    <text evidence="2 10">Belongs to the FliR/MopE/SpaR family.</text>
</comment>
<dbReference type="GO" id="GO:0044780">
    <property type="term" value="P:bacterial-type flagellum assembly"/>
    <property type="evidence" value="ECO:0007669"/>
    <property type="project" value="UniProtKB-UniRule"/>
</dbReference>
<dbReference type="InterPro" id="IPR006303">
    <property type="entry name" value="FliR"/>
</dbReference>
<evidence type="ECO:0000256" key="6">
    <source>
        <dbReference type="ARBA" id="ARBA00022989"/>
    </source>
</evidence>
<dbReference type="PANTHER" id="PTHR30065:SF1">
    <property type="entry name" value="SURFACE PRESENTATION OF ANTIGENS PROTEIN SPAR"/>
    <property type="match status" value="1"/>
</dbReference>
<keyword evidence="7 10" id="KW-0472">Membrane</keyword>
<evidence type="ECO:0000256" key="4">
    <source>
        <dbReference type="ARBA" id="ARBA00022475"/>
    </source>
</evidence>
<keyword evidence="11" id="KW-0966">Cell projection</keyword>
<evidence type="ECO:0000256" key="8">
    <source>
        <dbReference type="ARBA" id="ARBA00023143"/>
    </source>
</evidence>
<evidence type="ECO:0000256" key="5">
    <source>
        <dbReference type="ARBA" id="ARBA00022692"/>
    </source>
</evidence>
<dbReference type="OrthoDB" id="9807748at2"/>
<protein>
    <recommendedName>
        <fullName evidence="3 9">Flagellar biosynthetic protein FliR</fullName>
    </recommendedName>
</protein>
<evidence type="ECO:0000256" key="10">
    <source>
        <dbReference type="RuleBase" id="RU362071"/>
    </source>
</evidence>
<dbReference type="PRINTS" id="PR00953">
    <property type="entry name" value="TYPE3IMRPROT"/>
</dbReference>
<dbReference type="EMBL" id="FNQE01000015">
    <property type="protein sequence ID" value="SDZ03090.1"/>
    <property type="molecule type" value="Genomic_DNA"/>
</dbReference>
<dbReference type="AlphaFoldDB" id="A0A1H3PQ51"/>
<keyword evidence="4 10" id="KW-1003">Cell membrane</keyword>
<feature type="transmembrane region" description="Helical" evidence="10">
    <location>
        <begin position="77"/>
        <end position="98"/>
    </location>
</feature>
<evidence type="ECO:0000256" key="2">
    <source>
        <dbReference type="ARBA" id="ARBA00009772"/>
    </source>
</evidence>
<feature type="transmembrane region" description="Helical" evidence="10">
    <location>
        <begin position="39"/>
        <end position="57"/>
    </location>
</feature>
<organism evidence="11 12">
    <name type="scientific">Proteiniborus ethanoligenes</name>
    <dbReference type="NCBI Taxonomy" id="415015"/>
    <lineage>
        <taxon>Bacteria</taxon>
        <taxon>Bacillati</taxon>
        <taxon>Bacillota</taxon>
        <taxon>Clostridia</taxon>
        <taxon>Eubacteriales</taxon>
        <taxon>Proteiniborus</taxon>
    </lineage>
</organism>
<keyword evidence="8 10" id="KW-0975">Bacterial flagellum</keyword>
<feature type="transmembrane region" description="Helical" evidence="10">
    <location>
        <begin position="12"/>
        <end position="32"/>
    </location>
</feature>
<keyword evidence="6 10" id="KW-1133">Transmembrane helix</keyword>
<dbReference type="GO" id="GO:0006605">
    <property type="term" value="P:protein targeting"/>
    <property type="evidence" value="ECO:0007669"/>
    <property type="project" value="UniProtKB-UniRule"/>
</dbReference>
<dbReference type="GO" id="GO:0005886">
    <property type="term" value="C:plasma membrane"/>
    <property type="evidence" value="ECO:0007669"/>
    <property type="project" value="UniProtKB-SubCell"/>
</dbReference>